<dbReference type="SUPFAM" id="SSF56601">
    <property type="entry name" value="beta-lactamase/transpeptidase-like"/>
    <property type="match status" value="1"/>
</dbReference>
<proteinExistence type="predicted"/>
<comment type="caution">
    <text evidence="3">The sequence shown here is derived from an EMBL/GenBank/DDBJ whole genome shotgun (WGS) entry which is preliminary data.</text>
</comment>
<keyword evidence="3" id="KW-0378">Hydrolase</keyword>
<evidence type="ECO:0000259" key="2">
    <source>
        <dbReference type="Pfam" id="PF13354"/>
    </source>
</evidence>
<reference evidence="3 4" key="1">
    <citation type="submission" date="2020-10" db="EMBL/GenBank/DDBJ databases">
        <authorList>
            <person name="Castelo-Branco R."/>
            <person name="Eusebio N."/>
            <person name="Adriana R."/>
            <person name="Vieira A."/>
            <person name="Brugerolle De Fraissinette N."/>
            <person name="Rezende De Castro R."/>
            <person name="Schneider M.P."/>
            <person name="Vasconcelos V."/>
            <person name="Leao P.N."/>
        </authorList>
    </citation>
    <scope>NUCLEOTIDE SEQUENCE [LARGE SCALE GENOMIC DNA]</scope>
    <source>
        <strain evidence="3 4">LEGE 07299</strain>
    </source>
</reference>
<name>A0ABR9TX51_9NOSO</name>
<dbReference type="InterPro" id="IPR000871">
    <property type="entry name" value="Beta-lactam_class-A"/>
</dbReference>
<dbReference type="PANTHER" id="PTHR35333:SF3">
    <property type="entry name" value="BETA-LACTAMASE-TYPE TRANSPEPTIDASE FOLD CONTAINING PROTEIN"/>
    <property type="match status" value="1"/>
</dbReference>
<dbReference type="GO" id="GO:0016787">
    <property type="term" value="F:hydrolase activity"/>
    <property type="evidence" value="ECO:0007669"/>
    <property type="project" value="UniProtKB-KW"/>
</dbReference>
<evidence type="ECO:0000256" key="1">
    <source>
        <dbReference type="SAM" id="MobiDB-lite"/>
    </source>
</evidence>
<dbReference type="Pfam" id="PF13354">
    <property type="entry name" value="Beta-lactamase2"/>
    <property type="match status" value="1"/>
</dbReference>
<dbReference type="Gene3D" id="3.40.710.10">
    <property type="entry name" value="DD-peptidase/beta-lactamase superfamily"/>
    <property type="match status" value="1"/>
</dbReference>
<evidence type="ECO:0000313" key="3">
    <source>
        <dbReference type="EMBL" id="MBE9104981.1"/>
    </source>
</evidence>
<dbReference type="InterPro" id="IPR012338">
    <property type="entry name" value="Beta-lactam/transpept-like"/>
</dbReference>
<dbReference type="PANTHER" id="PTHR35333">
    <property type="entry name" value="BETA-LACTAMASE"/>
    <property type="match status" value="1"/>
</dbReference>
<dbReference type="Proteomes" id="UP000647836">
    <property type="component" value="Unassembled WGS sequence"/>
</dbReference>
<organism evidence="3 4">
    <name type="scientific">Nostoc cf. edaphicum LEGE 07299</name>
    <dbReference type="NCBI Taxonomy" id="2777974"/>
    <lineage>
        <taxon>Bacteria</taxon>
        <taxon>Bacillati</taxon>
        <taxon>Cyanobacteriota</taxon>
        <taxon>Cyanophyceae</taxon>
        <taxon>Nostocales</taxon>
        <taxon>Nostocaceae</taxon>
        <taxon>Nostoc</taxon>
    </lineage>
</organism>
<evidence type="ECO:0000313" key="4">
    <source>
        <dbReference type="Proteomes" id="UP000647836"/>
    </source>
</evidence>
<dbReference type="InterPro" id="IPR045155">
    <property type="entry name" value="Beta-lactam_cat"/>
</dbReference>
<protein>
    <submittedName>
        <fullName evidence="3">Serine hydrolase</fullName>
    </submittedName>
</protein>
<keyword evidence="4" id="KW-1185">Reference proteome</keyword>
<feature type="region of interest" description="Disordered" evidence="1">
    <location>
        <begin position="15"/>
        <end position="41"/>
    </location>
</feature>
<feature type="compositionally biased region" description="Polar residues" evidence="1">
    <location>
        <begin position="15"/>
        <end position="38"/>
    </location>
</feature>
<sequence>MTWIGFALIRRQDSNLSPQKTTQSKTLPKPQASISPTSKILPTLPPTISPPPILPSNVALVNSELVYNVKTAPNFQKNQALQSIVDDMVGLATSKGLPKKPLSITLIDAKTGMYGGYQQNTPKFPASVVKMFWMVYLYGQIKNGMWNEANFVPQINEMIKRSDNNAASNILDAITQTESGKNVEGKDYQTWLSNRKKINLFFQKAGYEKINITQKTYPITDKKIYEPQGFDLKMRGDPNNPIRNKITTMQAARLLYEISDNQAISPDYSQKMAQWLSIDPATRIEKRDQQNPDEFNPVRGYLSESLPTDVYVGSKAGWTSGSRQEAAYIATLDGKAAYILVVFAEDRAYAYDWKIFPEISHLVFDRMTNR</sequence>
<feature type="domain" description="Beta-lactamase class A catalytic" evidence="2">
    <location>
        <begin position="195"/>
        <end position="343"/>
    </location>
</feature>
<accession>A0ABR9TX51</accession>
<gene>
    <name evidence="3" type="ORF">IQ229_08495</name>
</gene>
<dbReference type="EMBL" id="JADEXF010000213">
    <property type="protein sequence ID" value="MBE9104981.1"/>
    <property type="molecule type" value="Genomic_DNA"/>
</dbReference>